<dbReference type="Proteomes" id="UP000269883">
    <property type="component" value="Chromosome"/>
</dbReference>
<feature type="transmembrane region" description="Helical" evidence="1">
    <location>
        <begin position="29"/>
        <end position="46"/>
    </location>
</feature>
<evidence type="ECO:0000313" key="2">
    <source>
        <dbReference type="EMBL" id="BBD09003.1"/>
    </source>
</evidence>
<name>A0A2Z6B0K9_9BACT</name>
<evidence type="ECO:0000256" key="1">
    <source>
        <dbReference type="SAM" id="Phobius"/>
    </source>
</evidence>
<organism evidence="2 3">
    <name type="scientific">Desulfovibrio ferrophilus</name>
    <dbReference type="NCBI Taxonomy" id="241368"/>
    <lineage>
        <taxon>Bacteria</taxon>
        <taxon>Pseudomonadati</taxon>
        <taxon>Thermodesulfobacteriota</taxon>
        <taxon>Desulfovibrionia</taxon>
        <taxon>Desulfovibrionales</taxon>
        <taxon>Desulfovibrionaceae</taxon>
        <taxon>Desulfovibrio</taxon>
    </lineage>
</organism>
<dbReference type="KEGG" id="dfl:DFE_2277"/>
<dbReference type="AlphaFoldDB" id="A0A2Z6B0K9"/>
<protein>
    <submittedName>
        <fullName evidence="2">Uncharacterized protein</fullName>
    </submittedName>
</protein>
<sequence length="56" mass="6091">MKDALFRGVMIGGALGVMATYVLNWDPPRAFGIGIVAGLLAGYTKYKIDSRKDKDE</sequence>
<reference evidence="2 3" key="1">
    <citation type="journal article" date="2018" name="Sci. Adv.">
        <title>Multi-heme cytochromes provide a pathway for survival in energy-limited environments.</title>
        <authorList>
            <person name="Deng X."/>
            <person name="Dohmae N."/>
            <person name="Nealson K.H."/>
            <person name="Hashimoto K."/>
            <person name="Okamoto A."/>
        </authorList>
    </citation>
    <scope>NUCLEOTIDE SEQUENCE [LARGE SCALE GENOMIC DNA]</scope>
    <source>
        <strain evidence="2 3">IS5</strain>
    </source>
</reference>
<dbReference type="RefSeq" id="WP_172961721.1">
    <property type="nucleotide sequence ID" value="NZ_AP017378.1"/>
</dbReference>
<proteinExistence type="predicted"/>
<feature type="transmembrane region" description="Helical" evidence="1">
    <location>
        <begin position="5"/>
        <end position="23"/>
    </location>
</feature>
<keyword evidence="1" id="KW-1133">Transmembrane helix</keyword>
<keyword evidence="1" id="KW-0812">Transmembrane</keyword>
<keyword evidence="1" id="KW-0472">Membrane</keyword>
<gene>
    <name evidence="2" type="ORF">DFE_2277</name>
</gene>
<evidence type="ECO:0000313" key="3">
    <source>
        <dbReference type="Proteomes" id="UP000269883"/>
    </source>
</evidence>
<accession>A0A2Z6B0K9</accession>
<dbReference type="EMBL" id="AP017378">
    <property type="protein sequence ID" value="BBD09003.1"/>
    <property type="molecule type" value="Genomic_DNA"/>
</dbReference>
<keyword evidence="3" id="KW-1185">Reference proteome</keyword>